<reference evidence="3 4" key="1">
    <citation type="submission" date="2024-09" db="EMBL/GenBank/DDBJ databases">
        <authorList>
            <person name="Sun Q."/>
            <person name="Mori K."/>
        </authorList>
    </citation>
    <scope>NUCLEOTIDE SEQUENCE [LARGE SCALE GENOMIC DNA]</scope>
    <source>
        <strain evidence="3 4">CCM 7765</strain>
    </source>
</reference>
<dbReference type="Pfam" id="PF17389">
    <property type="entry name" value="Bac_rhamnosid6H"/>
    <property type="match status" value="1"/>
</dbReference>
<dbReference type="InterPro" id="IPR012341">
    <property type="entry name" value="6hp_glycosidase-like_sf"/>
</dbReference>
<dbReference type="Gene3D" id="1.50.10.10">
    <property type="match status" value="1"/>
</dbReference>
<feature type="chain" id="PRO_5045336790" evidence="1">
    <location>
        <begin position="27"/>
        <end position="1132"/>
    </location>
</feature>
<dbReference type="SUPFAM" id="SSF48208">
    <property type="entry name" value="Six-hairpin glycosidases"/>
    <property type="match status" value="1"/>
</dbReference>
<evidence type="ECO:0000256" key="1">
    <source>
        <dbReference type="SAM" id="SignalP"/>
    </source>
</evidence>
<gene>
    <name evidence="3" type="ORF">ACFFI0_23895</name>
</gene>
<feature type="signal peptide" evidence="1">
    <location>
        <begin position="1"/>
        <end position="26"/>
    </location>
</feature>
<evidence type="ECO:0000313" key="4">
    <source>
        <dbReference type="Proteomes" id="UP001589774"/>
    </source>
</evidence>
<comment type="caution">
    <text evidence="3">The sequence shown here is derived from an EMBL/GenBank/DDBJ whole genome shotgun (WGS) entry which is preliminary data.</text>
</comment>
<dbReference type="InterPro" id="IPR008928">
    <property type="entry name" value="6-hairpin_glycosidase_sf"/>
</dbReference>
<dbReference type="InterPro" id="IPR028028">
    <property type="entry name" value="DUF4450"/>
</dbReference>
<name>A0ABV6HR91_9SPHI</name>
<evidence type="ECO:0000259" key="2">
    <source>
        <dbReference type="Pfam" id="PF17389"/>
    </source>
</evidence>
<sequence length="1132" mass="128571">MIKKRTFFLSMIISISMILSSDPSYAQENDHKPLWHGIERVVHYKPEGEDFVLVQGRRRFNRALYGTNTAFRVEAGDLPEFALYLPGMGGNLQFVLTDGKNYKRLIDADHIETRYRPGTMIYWIKDTLLGDGRLTVQVLAQAENEGLILRVEGRNIAHSIKLWAIYGGASGQNFSRAGDIGADPESSFYLLPQNCEANTFTLNNRGFHLNFLNKKKQTQELFGAFSGQPSLKLLNADKLTELPELWESSSIDRPVLGAQYLLKDEHPVYIAIQREKSQAPLEVVFQQAEEKRKGLTERVKLKTPDPYINTLGGALAIAADAIWEFPTYLHGAVAWRMRLNAWRGAYVADPLGWHDRAKLHFSAYLRSQVLEPEKGPVVPDTSRHLARQLEEMGTTVFSSGYISRNPNDNTKPHHYDMNLVFFDQLYNHFQYTGDTAFIKASWPVIKRHLAWEKRNFDQDGDGLYDAYCAIWASDALQYSGGGVTHTSAYNYRGFEMAARLAAIVGEDPSPYKQEAAKIKDAVNKYLWLKDKGWYAEYKDLLGEGLRHEQPGLWTIYHALDTRMATPFQRYQSLTYVDEHIPHIPIRAAGLSEQQLYTLSTTNWQPYTWSINNVALAENLQTALAYWQGGKAEDAFRLWKSNLIESMYLGASPGNFQQLSFYDAQRGELYRDFADPIGVAARTLTEGLFGILPDALVDTLTIRPGLPQSWNEADLDVPNISFSFKRSGLLDHYEITPRYQRSMNLKLLLRTKKAAVKQVRVNGKDVNCTWIEEALGQPTLQVSIPKTASYNIEIEWADKEIAELGYQNSVVLGQDLNLDIREARLEEVYDPQRVLVDSSNEKRKFSFKRVGKSLFFVKLRQGNAQWWMPVDVRVEDAYRRSASLEKAAIRTGKYEMLDLSKEFNGKITELFKQRYLSPRPGAPTLQLPWQGIGNWCYPLIEPVLDDQGTKRLAKAQGHIRLPNGVPIKLSVDGNDILFTSQWDNYPTKKTLALTGKASHVYLLMAGTTNPMQSQFINGLVTIVYADGTKEKLELRNPDNWWPIEQDYEDDGYAFSLLKEKPYRLHLKTGRFVRGGEGSYDEIKGFTKRAIDGGAATLLDFSLDPTKELKTLELRAIANDVVIGLMGMTLEVVE</sequence>
<evidence type="ECO:0000313" key="3">
    <source>
        <dbReference type="EMBL" id="MFC0321381.1"/>
    </source>
</evidence>
<keyword evidence="4" id="KW-1185">Reference proteome</keyword>
<dbReference type="Proteomes" id="UP001589774">
    <property type="component" value="Unassembled WGS sequence"/>
</dbReference>
<organism evidence="3 4">
    <name type="scientific">Olivibacter oleidegradans</name>
    <dbReference type="NCBI Taxonomy" id="760123"/>
    <lineage>
        <taxon>Bacteria</taxon>
        <taxon>Pseudomonadati</taxon>
        <taxon>Bacteroidota</taxon>
        <taxon>Sphingobacteriia</taxon>
        <taxon>Sphingobacteriales</taxon>
        <taxon>Sphingobacteriaceae</taxon>
        <taxon>Olivibacter</taxon>
    </lineage>
</organism>
<dbReference type="RefSeq" id="WP_130858172.1">
    <property type="nucleotide sequence ID" value="NZ_JBHLWO010000005.1"/>
</dbReference>
<accession>A0ABV6HR91</accession>
<dbReference type="Pfam" id="PF14614">
    <property type="entry name" value="DUF4450"/>
    <property type="match status" value="1"/>
</dbReference>
<dbReference type="CDD" id="cd11747">
    <property type="entry name" value="GH94N_like_1"/>
    <property type="match status" value="1"/>
</dbReference>
<proteinExistence type="predicted"/>
<protein>
    <submittedName>
        <fullName evidence="3">DUF4450 domain-containing protein</fullName>
    </submittedName>
</protein>
<dbReference type="InterPro" id="IPR035396">
    <property type="entry name" value="Bac_rhamnosid6H"/>
</dbReference>
<dbReference type="EMBL" id="JBHLWO010000005">
    <property type="protein sequence ID" value="MFC0321381.1"/>
    <property type="molecule type" value="Genomic_DNA"/>
</dbReference>
<feature type="domain" description="Alpha-L-rhamnosidase six-hairpin glycosidase" evidence="2">
    <location>
        <begin position="427"/>
        <end position="536"/>
    </location>
</feature>
<keyword evidence="1" id="KW-0732">Signal</keyword>